<protein>
    <submittedName>
        <fullName evidence="2">Receptor-type tyrosine-protein phosphatase C</fullName>
    </submittedName>
</protein>
<feature type="compositionally biased region" description="Basic residues" evidence="1">
    <location>
        <begin position="62"/>
        <end position="74"/>
    </location>
</feature>
<comment type="caution">
    <text evidence="2">The sequence shown here is derived from an EMBL/GenBank/DDBJ whole genome shotgun (WGS) entry which is preliminary data.</text>
</comment>
<feature type="region of interest" description="Disordered" evidence="1">
    <location>
        <begin position="1"/>
        <end position="160"/>
    </location>
</feature>
<dbReference type="EMBL" id="JAHWGI010000219">
    <property type="protein sequence ID" value="KAK3911018.1"/>
    <property type="molecule type" value="Genomic_DNA"/>
</dbReference>
<name>A0AAE1GY58_9NEOP</name>
<gene>
    <name evidence="2" type="ORF">KUF71_020722</name>
</gene>
<evidence type="ECO:0000256" key="1">
    <source>
        <dbReference type="SAM" id="MobiDB-lite"/>
    </source>
</evidence>
<accession>A0AAE1GY58</accession>
<keyword evidence="2" id="KW-0675">Receptor</keyword>
<feature type="compositionally biased region" description="Low complexity" evidence="1">
    <location>
        <begin position="48"/>
        <end position="61"/>
    </location>
</feature>
<dbReference type="AlphaFoldDB" id="A0AAE1GY58"/>
<reference evidence="2" key="1">
    <citation type="submission" date="2021-07" db="EMBL/GenBank/DDBJ databases">
        <authorList>
            <person name="Catto M.A."/>
            <person name="Jacobson A."/>
            <person name="Kennedy G."/>
            <person name="Labadie P."/>
            <person name="Hunt B.G."/>
            <person name="Srinivasan R."/>
        </authorList>
    </citation>
    <scope>NUCLEOTIDE SEQUENCE</scope>
    <source>
        <strain evidence="2">PL_HMW_Pooled</strain>
        <tissue evidence="2">Head</tissue>
    </source>
</reference>
<dbReference type="Proteomes" id="UP001219518">
    <property type="component" value="Unassembled WGS sequence"/>
</dbReference>
<keyword evidence="3" id="KW-1185">Reference proteome</keyword>
<evidence type="ECO:0000313" key="3">
    <source>
        <dbReference type="Proteomes" id="UP001219518"/>
    </source>
</evidence>
<proteinExistence type="predicted"/>
<evidence type="ECO:0000313" key="2">
    <source>
        <dbReference type="EMBL" id="KAK3911018.1"/>
    </source>
</evidence>
<sequence>MAGAGAGHNNPACHQHHGNSHDRIFGVFGGGEAPAAAPNKEGGPPGEPASSSSTSPAGAAPRQRRRWVHTRTQHLSHFSLNDDVSGDSLATPPPLPAAGSVATTENASYGAPSIDSAESGSAYGSPSGRYGYRRPDGNPVTGEGYARSDSCDLQAAAGKK</sequence>
<reference evidence="2" key="2">
    <citation type="journal article" date="2023" name="BMC Genomics">
        <title>Pest status, molecular evolution, and epigenetic factors derived from the genome assembly of Frankliniella fusca, a thysanopteran phytovirus vector.</title>
        <authorList>
            <person name="Catto M.A."/>
            <person name="Labadie P.E."/>
            <person name="Jacobson A.L."/>
            <person name="Kennedy G.G."/>
            <person name="Srinivasan R."/>
            <person name="Hunt B.G."/>
        </authorList>
    </citation>
    <scope>NUCLEOTIDE SEQUENCE</scope>
    <source>
        <strain evidence="2">PL_HMW_Pooled</strain>
    </source>
</reference>
<organism evidence="2 3">
    <name type="scientific">Frankliniella fusca</name>
    <dbReference type="NCBI Taxonomy" id="407009"/>
    <lineage>
        <taxon>Eukaryota</taxon>
        <taxon>Metazoa</taxon>
        <taxon>Ecdysozoa</taxon>
        <taxon>Arthropoda</taxon>
        <taxon>Hexapoda</taxon>
        <taxon>Insecta</taxon>
        <taxon>Pterygota</taxon>
        <taxon>Neoptera</taxon>
        <taxon>Paraneoptera</taxon>
        <taxon>Thysanoptera</taxon>
        <taxon>Terebrantia</taxon>
        <taxon>Thripoidea</taxon>
        <taxon>Thripidae</taxon>
        <taxon>Frankliniella</taxon>
    </lineage>
</organism>